<name>A0AAJ6YKE8_9HYME</name>
<protein>
    <submittedName>
        <fullName evidence="3">Uncharacterized protein LOC105363644</fullName>
    </submittedName>
</protein>
<accession>A0AAJ6YKE8</accession>
<dbReference type="AlphaFoldDB" id="A0AAJ6YKE8"/>
<keyword evidence="1" id="KW-0472">Membrane</keyword>
<gene>
    <name evidence="3" type="primary">LOC105363644</name>
</gene>
<organism evidence="2 3">
    <name type="scientific">Ceratosolen solmsi marchali</name>
    <dbReference type="NCBI Taxonomy" id="326594"/>
    <lineage>
        <taxon>Eukaryota</taxon>
        <taxon>Metazoa</taxon>
        <taxon>Ecdysozoa</taxon>
        <taxon>Arthropoda</taxon>
        <taxon>Hexapoda</taxon>
        <taxon>Insecta</taxon>
        <taxon>Pterygota</taxon>
        <taxon>Neoptera</taxon>
        <taxon>Endopterygota</taxon>
        <taxon>Hymenoptera</taxon>
        <taxon>Apocrita</taxon>
        <taxon>Proctotrupomorpha</taxon>
        <taxon>Chalcidoidea</taxon>
        <taxon>Agaonidae</taxon>
        <taxon>Agaoninae</taxon>
        <taxon>Ceratosolen</taxon>
    </lineage>
</organism>
<proteinExistence type="predicted"/>
<dbReference type="Proteomes" id="UP000695007">
    <property type="component" value="Unplaced"/>
</dbReference>
<evidence type="ECO:0000256" key="1">
    <source>
        <dbReference type="SAM" id="Phobius"/>
    </source>
</evidence>
<sequence length="210" mass="23970">MFTVPECVGGRCSCDAMLDALPIPVVTVINPYNGGTLINWKIKSTKLTTDHKQFNIKSFAISAGIPYITSSSDEVLYNKTLIFSGKADNNSFYWKQEKLKKGTKIFVTAQDSYGCSGREGTYTIKRLRHHSFYRKNIATVIFAGLVVLCLMLSGLFNFIQYCLENHKYKLCSWRKKSTRKLSSIFHKPKIEILLRNENTLYIDKKIEVLS</sequence>
<keyword evidence="1" id="KW-0812">Transmembrane</keyword>
<dbReference type="GeneID" id="105363644"/>
<dbReference type="RefSeq" id="XP_011499689.1">
    <property type="nucleotide sequence ID" value="XM_011501387.1"/>
</dbReference>
<keyword evidence="1" id="KW-1133">Transmembrane helix</keyword>
<feature type="transmembrane region" description="Helical" evidence="1">
    <location>
        <begin position="136"/>
        <end position="159"/>
    </location>
</feature>
<evidence type="ECO:0000313" key="3">
    <source>
        <dbReference type="RefSeq" id="XP_011499689.1"/>
    </source>
</evidence>
<evidence type="ECO:0000313" key="2">
    <source>
        <dbReference type="Proteomes" id="UP000695007"/>
    </source>
</evidence>
<reference evidence="3" key="1">
    <citation type="submission" date="2025-08" db="UniProtKB">
        <authorList>
            <consortium name="RefSeq"/>
        </authorList>
    </citation>
    <scope>IDENTIFICATION</scope>
</reference>
<dbReference type="KEGG" id="csol:105363644"/>
<keyword evidence="2" id="KW-1185">Reference proteome</keyword>